<feature type="transmembrane region" description="Helical" evidence="4">
    <location>
        <begin position="120"/>
        <end position="139"/>
    </location>
</feature>
<feature type="transmembrane region" description="Helical" evidence="4">
    <location>
        <begin position="87"/>
        <end position="105"/>
    </location>
</feature>
<dbReference type="PRINTS" id="PR00961">
    <property type="entry name" value="HUDSXLRNA"/>
</dbReference>
<evidence type="ECO:0000256" key="1">
    <source>
        <dbReference type="ARBA" id="ARBA00022737"/>
    </source>
</evidence>
<dbReference type="GO" id="GO:0034063">
    <property type="term" value="P:stress granule assembly"/>
    <property type="evidence" value="ECO:0007669"/>
    <property type="project" value="TreeGrafter"/>
</dbReference>
<dbReference type="PANTHER" id="PTHR47640">
    <property type="entry name" value="TRNA SELENOCYSTEINE 1-ASSOCIATED PROTEIN 1-RELATED-RELATED"/>
    <property type="match status" value="1"/>
</dbReference>
<proteinExistence type="predicted"/>
<keyword evidence="4" id="KW-1133">Transmembrane helix</keyword>
<dbReference type="PROSITE" id="PS50102">
    <property type="entry name" value="RRM"/>
    <property type="match status" value="1"/>
</dbReference>
<dbReference type="GO" id="GO:0003729">
    <property type="term" value="F:mRNA binding"/>
    <property type="evidence" value="ECO:0007669"/>
    <property type="project" value="InterPro"/>
</dbReference>
<keyword evidence="4" id="KW-0472">Membrane</keyword>
<sequence length="160" mass="17761">MTVVGEIESAKIIRDKFQVYIDPLNPQALSEGQSLGYGFVNYVRPQDAEQAGTVLNGLPLQSKTIKVSFARPSSDAIKSAKWMHYNLMGRFLFLGWALCEVWLTLQRPLIEVGRDCPDLAPPLTALSIFLLGLVSLQMIKKDIILTGVFCSSVKQQFLGE</sequence>
<dbReference type="GO" id="GO:1990904">
    <property type="term" value="C:ribonucleoprotein complex"/>
    <property type="evidence" value="ECO:0007669"/>
    <property type="project" value="InterPro"/>
</dbReference>
<evidence type="ECO:0000313" key="7">
    <source>
        <dbReference type="Proteomes" id="UP000078200"/>
    </source>
</evidence>
<dbReference type="Gene3D" id="3.30.70.330">
    <property type="match status" value="1"/>
</dbReference>
<dbReference type="STRING" id="7395.A0A1A9UYJ7"/>
<dbReference type="InterPro" id="IPR002343">
    <property type="entry name" value="Hud_Sxl_RNA"/>
</dbReference>
<evidence type="ECO:0000256" key="4">
    <source>
        <dbReference type="SAM" id="Phobius"/>
    </source>
</evidence>
<dbReference type="EnsemblMetazoa" id="GAUT019861-RA">
    <property type="protein sequence ID" value="GAUT019861-PA"/>
    <property type="gene ID" value="GAUT019861"/>
</dbReference>
<dbReference type="Pfam" id="PF00076">
    <property type="entry name" value="RRM_1"/>
    <property type="match status" value="1"/>
</dbReference>
<keyword evidence="1" id="KW-0677">Repeat</keyword>
<dbReference type="GO" id="GO:0010494">
    <property type="term" value="C:cytoplasmic stress granule"/>
    <property type="evidence" value="ECO:0007669"/>
    <property type="project" value="TreeGrafter"/>
</dbReference>
<dbReference type="GO" id="GO:0000184">
    <property type="term" value="P:nuclear-transcribed mRNA catabolic process, nonsense-mediated decay"/>
    <property type="evidence" value="ECO:0007669"/>
    <property type="project" value="TreeGrafter"/>
</dbReference>
<dbReference type="VEuPathDB" id="VectorBase:GAUT019861"/>
<name>A0A1A9UYJ7_GLOAU</name>
<protein>
    <recommendedName>
        <fullName evidence="5">RRM domain-containing protein</fullName>
    </recommendedName>
</protein>
<feature type="domain" description="RRM" evidence="5">
    <location>
        <begin position="1"/>
        <end position="72"/>
    </location>
</feature>
<dbReference type="InterPro" id="IPR012677">
    <property type="entry name" value="Nucleotide-bd_a/b_plait_sf"/>
</dbReference>
<organism evidence="6 7">
    <name type="scientific">Glossina austeni</name>
    <name type="common">Savannah tsetse fly</name>
    <dbReference type="NCBI Taxonomy" id="7395"/>
    <lineage>
        <taxon>Eukaryota</taxon>
        <taxon>Metazoa</taxon>
        <taxon>Ecdysozoa</taxon>
        <taxon>Arthropoda</taxon>
        <taxon>Hexapoda</taxon>
        <taxon>Insecta</taxon>
        <taxon>Pterygota</taxon>
        <taxon>Neoptera</taxon>
        <taxon>Endopterygota</taxon>
        <taxon>Diptera</taxon>
        <taxon>Brachycera</taxon>
        <taxon>Muscomorpha</taxon>
        <taxon>Hippoboscoidea</taxon>
        <taxon>Glossinidae</taxon>
        <taxon>Glossina</taxon>
    </lineage>
</organism>
<keyword evidence="2 3" id="KW-0694">RNA-binding</keyword>
<evidence type="ECO:0000259" key="5">
    <source>
        <dbReference type="PROSITE" id="PS50102"/>
    </source>
</evidence>
<dbReference type="InterPro" id="IPR000504">
    <property type="entry name" value="RRM_dom"/>
</dbReference>
<dbReference type="GO" id="GO:0043488">
    <property type="term" value="P:regulation of mRNA stability"/>
    <property type="evidence" value="ECO:0007669"/>
    <property type="project" value="TreeGrafter"/>
</dbReference>
<dbReference type="SUPFAM" id="SSF54928">
    <property type="entry name" value="RNA-binding domain, RBD"/>
    <property type="match status" value="1"/>
</dbReference>
<dbReference type="Proteomes" id="UP000078200">
    <property type="component" value="Unassembled WGS sequence"/>
</dbReference>
<dbReference type="AlphaFoldDB" id="A0A1A9UYJ7"/>
<keyword evidence="7" id="KW-1185">Reference proteome</keyword>
<accession>A0A1A9UYJ7</accession>
<reference evidence="6" key="1">
    <citation type="submission" date="2020-05" db="UniProtKB">
        <authorList>
            <consortium name="EnsemblMetazoa"/>
        </authorList>
    </citation>
    <scope>IDENTIFICATION</scope>
    <source>
        <strain evidence="6">TTRI</strain>
    </source>
</reference>
<evidence type="ECO:0000313" key="6">
    <source>
        <dbReference type="EnsemblMetazoa" id="GAUT019861-PA"/>
    </source>
</evidence>
<keyword evidence="4" id="KW-0812">Transmembrane</keyword>
<dbReference type="InterPro" id="IPR035979">
    <property type="entry name" value="RBD_domain_sf"/>
</dbReference>
<dbReference type="PANTHER" id="PTHR47640:SF5">
    <property type="entry name" value="RRM DOMAIN-CONTAINING PROTEIN"/>
    <property type="match status" value="1"/>
</dbReference>
<evidence type="ECO:0000256" key="2">
    <source>
        <dbReference type="ARBA" id="ARBA00022884"/>
    </source>
</evidence>
<dbReference type="InterPro" id="IPR050825">
    <property type="entry name" value="RBM42_RBP45_47-like"/>
</dbReference>
<evidence type="ECO:0000256" key="3">
    <source>
        <dbReference type="PROSITE-ProRule" id="PRU00176"/>
    </source>
</evidence>